<sequence length="96" mass="11052">MAPNVAVVYISKWFFKSHKKLPIQQEKIHICFKFLIFFKNVFSFHIAEKGENVAFAQKGTGKGDEHLINYPLDLFTCHKHGSLLRKCTTLKKLTGV</sequence>
<dbReference type="AlphaFoldDB" id="A0A3M7PNG4"/>
<keyword evidence="2" id="KW-1185">Reference proteome</keyword>
<name>A0A3M7PNG4_BRAPC</name>
<proteinExistence type="predicted"/>
<reference evidence="1 2" key="1">
    <citation type="journal article" date="2018" name="Sci. Rep.">
        <title>Genomic signatures of local adaptation to the degree of environmental predictability in rotifers.</title>
        <authorList>
            <person name="Franch-Gras L."/>
            <person name="Hahn C."/>
            <person name="Garcia-Roger E.M."/>
            <person name="Carmona M.J."/>
            <person name="Serra M."/>
            <person name="Gomez A."/>
        </authorList>
    </citation>
    <scope>NUCLEOTIDE SEQUENCE [LARGE SCALE GENOMIC DNA]</scope>
    <source>
        <strain evidence="1">HYR1</strain>
    </source>
</reference>
<evidence type="ECO:0000313" key="1">
    <source>
        <dbReference type="EMBL" id="RNA00662.1"/>
    </source>
</evidence>
<organism evidence="1 2">
    <name type="scientific">Brachionus plicatilis</name>
    <name type="common">Marine rotifer</name>
    <name type="synonym">Brachionus muelleri</name>
    <dbReference type="NCBI Taxonomy" id="10195"/>
    <lineage>
        <taxon>Eukaryota</taxon>
        <taxon>Metazoa</taxon>
        <taxon>Spiralia</taxon>
        <taxon>Gnathifera</taxon>
        <taxon>Rotifera</taxon>
        <taxon>Eurotatoria</taxon>
        <taxon>Monogononta</taxon>
        <taxon>Pseudotrocha</taxon>
        <taxon>Ploima</taxon>
        <taxon>Brachionidae</taxon>
        <taxon>Brachionus</taxon>
    </lineage>
</organism>
<comment type="caution">
    <text evidence="1">The sequence shown here is derived from an EMBL/GenBank/DDBJ whole genome shotgun (WGS) entry which is preliminary data.</text>
</comment>
<protein>
    <submittedName>
        <fullName evidence="1">Uncharacterized protein</fullName>
    </submittedName>
</protein>
<gene>
    <name evidence="1" type="ORF">BpHYR1_016784</name>
</gene>
<dbReference type="Proteomes" id="UP000276133">
    <property type="component" value="Unassembled WGS sequence"/>
</dbReference>
<accession>A0A3M7PNG4</accession>
<evidence type="ECO:0000313" key="2">
    <source>
        <dbReference type="Proteomes" id="UP000276133"/>
    </source>
</evidence>
<dbReference type="EMBL" id="REGN01009657">
    <property type="protein sequence ID" value="RNA00662.1"/>
    <property type="molecule type" value="Genomic_DNA"/>
</dbReference>